<dbReference type="GO" id="GO:0006508">
    <property type="term" value="P:proteolysis"/>
    <property type="evidence" value="ECO:0007669"/>
    <property type="project" value="UniProtKB-KW"/>
</dbReference>
<evidence type="ECO:0000256" key="4">
    <source>
        <dbReference type="ARBA" id="ARBA00022825"/>
    </source>
</evidence>
<dbReference type="SUPFAM" id="SSF52096">
    <property type="entry name" value="ClpP/crotonase"/>
    <property type="match status" value="1"/>
</dbReference>
<dbReference type="AlphaFoldDB" id="A0A1Z5HV08"/>
<dbReference type="InterPro" id="IPR004447">
    <property type="entry name" value="Peptidase_S41A"/>
</dbReference>
<feature type="transmembrane region" description="Helical" evidence="6">
    <location>
        <begin position="7"/>
        <end position="31"/>
    </location>
</feature>
<dbReference type="PROSITE" id="PS50106">
    <property type="entry name" value="PDZ"/>
    <property type="match status" value="1"/>
</dbReference>
<dbReference type="CDD" id="cd06782">
    <property type="entry name" value="cpPDZ_CPP-like"/>
    <property type="match status" value="1"/>
</dbReference>
<keyword evidence="6" id="KW-1133">Transmembrane helix</keyword>
<dbReference type="GO" id="GO:0007165">
    <property type="term" value="P:signal transduction"/>
    <property type="evidence" value="ECO:0007669"/>
    <property type="project" value="TreeGrafter"/>
</dbReference>
<dbReference type="Proteomes" id="UP000197032">
    <property type="component" value="Unassembled WGS sequence"/>
</dbReference>
<keyword evidence="2 5" id="KW-0645">Protease</keyword>
<protein>
    <submittedName>
        <fullName evidence="8">C-terminal processing peptidase-3</fullName>
    </submittedName>
</protein>
<dbReference type="InterPro" id="IPR005151">
    <property type="entry name" value="Tail-specific_protease"/>
</dbReference>
<dbReference type="GO" id="GO:0008236">
    <property type="term" value="F:serine-type peptidase activity"/>
    <property type="evidence" value="ECO:0007669"/>
    <property type="project" value="UniProtKB-KW"/>
</dbReference>
<evidence type="ECO:0000256" key="1">
    <source>
        <dbReference type="ARBA" id="ARBA00009179"/>
    </source>
</evidence>
<sequence>MNGNNRLWRGIIIGIVVTFIVITATLGVVVASNYSHLGRFVKVVSLIKTQALEPVSMAELVDGAMKGMVEALKDPYSVYMEPKAYKHLETHIKGTYGGVGLLITMEKGNKLTVVSPFKGTPAHRAGIKAGDVIVKIDDRETVDMDIETAANLMKGHPGTQVTLWVQREGVDKLLKFEVTRDKIKIPSVNGQILEDYPEIAYINITMFNEHTGRELGELLAELKEKEFKGIILDLRNNPGGSLSAAIDVAGYFIPKGPVVYLVSKHETIPHNTEGRREKYPLVVLVNKGSASASEIVAGAIKDTNSGIIVGETTFGKGLVQTVFQLDGGAAVKLTTAKYLTPAKNDIHEKGIKPDVEVKLDPELESQILMHAPDTEKDAQLLKAIEILQKEI</sequence>
<dbReference type="SMART" id="SM00228">
    <property type="entry name" value="PDZ"/>
    <property type="match status" value="1"/>
</dbReference>
<gene>
    <name evidence="8" type="ORF">KKC1_23150</name>
</gene>
<dbReference type="RefSeq" id="WP_088554370.1">
    <property type="nucleotide sequence ID" value="NZ_BDGJ01000117.1"/>
</dbReference>
<dbReference type="InterPro" id="IPR029045">
    <property type="entry name" value="ClpP/crotonase-like_dom_sf"/>
</dbReference>
<dbReference type="InterPro" id="IPR055210">
    <property type="entry name" value="CtpA/B_N"/>
</dbReference>
<dbReference type="Gene3D" id="3.90.226.10">
    <property type="entry name" value="2-enoyl-CoA Hydratase, Chain A, domain 1"/>
    <property type="match status" value="1"/>
</dbReference>
<dbReference type="FunFam" id="2.30.42.10:FF:000063">
    <property type="entry name" value="Peptidase, S41 family"/>
    <property type="match status" value="1"/>
</dbReference>
<dbReference type="GO" id="GO:0030288">
    <property type="term" value="C:outer membrane-bounded periplasmic space"/>
    <property type="evidence" value="ECO:0007669"/>
    <property type="project" value="TreeGrafter"/>
</dbReference>
<dbReference type="InterPro" id="IPR041489">
    <property type="entry name" value="PDZ_6"/>
</dbReference>
<dbReference type="SUPFAM" id="SSF50156">
    <property type="entry name" value="PDZ domain-like"/>
    <property type="match status" value="1"/>
</dbReference>
<evidence type="ECO:0000256" key="5">
    <source>
        <dbReference type="RuleBase" id="RU004404"/>
    </source>
</evidence>
<comment type="similarity">
    <text evidence="1 5">Belongs to the peptidase S41A family.</text>
</comment>
<dbReference type="EMBL" id="BDGJ01000117">
    <property type="protein sequence ID" value="GAW93175.1"/>
    <property type="molecule type" value="Genomic_DNA"/>
</dbReference>
<dbReference type="Pfam" id="PF03572">
    <property type="entry name" value="Peptidase_S41"/>
    <property type="match status" value="1"/>
</dbReference>
<organism evidence="8 9">
    <name type="scientific">Calderihabitans maritimus</name>
    <dbReference type="NCBI Taxonomy" id="1246530"/>
    <lineage>
        <taxon>Bacteria</taxon>
        <taxon>Bacillati</taxon>
        <taxon>Bacillota</taxon>
        <taxon>Clostridia</taxon>
        <taxon>Neomoorellales</taxon>
        <taxon>Calderihabitantaceae</taxon>
        <taxon>Calderihabitans</taxon>
    </lineage>
</organism>
<keyword evidence="9" id="KW-1185">Reference proteome</keyword>
<evidence type="ECO:0000313" key="8">
    <source>
        <dbReference type="EMBL" id="GAW93175.1"/>
    </source>
</evidence>
<dbReference type="Gene3D" id="2.30.42.10">
    <property type="match status" value="1"/>
</dbReference>
<accession>A0A1Z5HV08</accession>
<dbReference type="InterPro" id="IPR036034">
    <property type="entry name" value="PDZ_sf"/>
</dbReference>
<dbReference type="InterPro" id="IPR001478">
    <property type="entry name" value="PDZ"/>
</dbReference>
<dbReference type="Pfam" id="PF17820">
    <property type="entry name" value="PDZ_6"/>
    <property type="match status" value="1"/>
</dbReference>
<feature type="domain" description="PDZ" evidence="7">
    <location>
        <begin position="93"/>
        <end position="154"/>
    </location>
</feature>
<evidence type="ECO:0000256" key="2">
    <source>
        <dbReference type="ARBA" id="ARBA00022670"/>
    </source>
</evidence>
<dbReference type="Gene3D" id="3.30.750.44">
    <property type="match status" value="1"/>
</dbReference>
<dbReference type="PANTHER" id="PTHR32060">
    <property type="entry name" value="TAIL-SPECIFIC PROTEASE"/>
    <property type="match status" value="1"/>
</dbReference>
<evidence type="ECO:0000256" key="3">
    <source>
        <dbReference type="ARBA" id="ARBA00022801"/>
    </source>
</evidence>
<name>A0A1Z5HV08_9FIRM</name>
<keyword evidence="6" id="KW-0472">Membrane</keyword>
<dbReference type="SMART" id="SM00245">
    <property type="entry name" value="TSPc"/>
    <property type="match status" value="1"/>
</dbReference>
<dbReference type="PANTHER" id="PTHR32060:SF30">
    <property type="entry name" value="CARBOXY-TERMINAL PROCESSING PROTEASE CTPA"/>
    <property type="match status" value="1"/>
</dbReference>
<proteinExistence type="inferred from homology"/>
<evidence type="ECO:0000256" key="6">
    <source>
        <dbReference type="SAM" id="Phobius"/>
    </source>
</evidence>
<keyword evidence="4 5" id="KW-0720">Serine protease</keyword>
<dbReference type="OrthoDB" id="9812068at2"/>
<keyword evidence="3 5" id="KW-0378">Hydrolase</keyword>
<comment type="caution">
    <text evidence="8">The sequence shown here is derived from an EMBL/GenBank/DDBJ whole genome shotgun (WGS) entry which is preliminary data.</text>
</comment>
<dbReference type="NCBIfam" id="TIGR00225">
    <property type="entry name" value="prc"/>
    <property type="match status" value="1"/>
</dbReference>
<dbReference type="GO" id="GO:0004175">
    <property type="term" value="F:endopeptidase activity"/>
    <property type="evidence" value="ECO:0007669"/>
    <property type="project" value="TreeGrafter"/>
</dbReference>
<keyword evidence="6" id="KW-0812">Transmembrane</keyword>
<dbReference type="Pfam" id="PF22694">
    <property type="entry name" value="CtpB_N-like"/>
    <property type="match status" value="1"/>
</dbReference>
<evidence type="ECO:0000259" key="7">
    <source>
        <dbReference type="PROSITE" id="PS50106"/>
    </source>
</evidence>
<reference evidence="9" key="1">
    <citation type="journal article" date="2017" name="Appl. Environ. Microbiol.">
        <title>Genomic Analysis of Calderihabitans maritimus KKC1, a Thermophilic, Hydrogenogenic, Carboxydotrophic Bacterium Isolated from Marine Sediment.</title>
        <authorList>
            <person name="Omae K."/>
            <person name="Yoneda Y."/>
            <person name="Fukuyama Y."/>
            <person name="Yoshida T."/>
            <person name="Sako Y."/>
        </authorList>
    </citation>
    <scope>NUCLEOTIDE SEQUENCE [LARGE SCALE GENOMIC DNA]</scope>
    <source>
        <strain evidence="9">KKC1</strain>
    </source>
</reference>
<evidence type="ECO:0000313" key="9">
    <source>
        <dbReference type="Proteomes" id="UP000197032"/>
    </source>
</evidence>
<dbReference type="CDD" id="cd07560">
    <property type="entry name" value="Peptidase_S41_CPP"/>
    <property type="match status" value="1"/>
</dbReference>